<keyword evidence="1" id="KW-0732">Signal</keyword>
<name>A0A1Z4LN11_9CYAN</name>
<evidence type="ECO:0000313" key="2">
    <source>
        <dbReference type="EMBL" id="BAY82488.1"/>
    </source>
</evidence>
<reference evidence="2 3" key="1">
    <citation type="submission" date="2017-06" db="EMBL/GenBank/DDBJ databases">
        <title>Genome sequencing of cyanobaciteial culture collection at National Institute for Environmental Studies (NIES).</title>
        <authorList>
            <person name="Hirose Y."/>
            <person name="Shimura Y."/>
            <person name="Fujisawa T."/>
            <person name="Nakamura Y."/>
            <person name="Kawachi M."/>
        </authorList>
    </citation>
    <scope>NUCLEOTIDE SEQUENCE [LARGE SCALE GENOMIC DNA]</scope>
    <source>
        <strain evidence="2 3">NIES-267</strain>
    </source>
</reference>
<feature type="chain" id="PRO_5012577201" evidence="1">
    <location>
        <begin position="27"/>
        <end position="149"/>
    </location>
</feature>
<dbReference type="Proteomes" id="UP000218418">
    <property type="component" value="Chromosome"/>
</dbReference>
<evidence type="ECO:0000313" key="3">
    <source>
        <dbReference type="Proteomes" id="UP000218418"/>
    </source>
</evidence>
<protein>
    <submittedName>
        <fullName evidence="2">Uncharacterized protein</fullName>
    </submittedName>
</protein>
<dbReference type="AlphaFoldDB" id="A0A1Z4LN11"/>
<accession>A0A1Z4LN11</accession>
<evidence type="ECO:0000256" key="1">
    <source>
        <dbReference type="SAM" id="SignalP"/>
    </source>
</evidence>
<dbReference type="EMBL" id="AP018227">
    <property type="protein sequence ID" value="BAY82488.1"/>
    <property type="molecule type" value="Genomic_DNA"/>
</dbReference>
<proteinExistence type="predicted"/>
<dbReference type="OrthoDB" id="468477at2"/>
<organism evidence="2 3">
    <name type="scientific">Calothrix parasitica NIES-267</name>
    <dbReference type="NCBI Taxonomy" id="1973488"/>
    <lineage>
        <taxon>Bacteria</taxon>
        <taxon>Bacillati</taxon>
        <taxon>Cyanobacteriota</taxon>
        <taxon>Cyanophyceae</taxon>
        <taxon>Nostocales</taxon>
        <taxon>Calotrichaceae</taxon>
        <taxon>Calothrix</taxon>
    </lineage>
</organism>
<feature type="signal peptide" evidence="1">
    <location>
        <begin position="1"/>
        <end position="26"/>
    </location>
</feature>
<keyword evidence="3" id="KW-1185">Reference proteome</keyword>
<gene>
    <name evidence="2" type="ORF">NIES267_19690</name>
</gene>
<sequence length="149" mass="17207">MPLNWKALNGLLMFASTIGFPTIAAAQMETSNYQTPNQVFEEAFYENYPDFYNNDGLFRDIDWILGPGSLFKNSFPENEIERDAKLVNILYQDVLKQQTTSDPYIRTPDLPSPYNTSLLASPRLRANKLQVGTEFRFDSLPQRNLPQRY</sequence>